<reference evidence="1 2" key="1">
    <citation type="submission" date="2021-06" db="EMBL/GenBank/DDBJ databases">
        <authorList>
            <person name="Sun Q."/>
            <person name="Li D."/>
        </authorList>
    </citation>
    <scope>NUCLEOTIDE SEQUENCE [LARGE SCALE GENOMIC DNA]</scope>
    <source>
        <strain evidence="1 2">MSJ-40</strain>
    </source>
</reference>
<proteinExistence type="predicted"/>
<comment type="caution">
    <text evidence="1">The sequence shown here is derived from an EMBL/GenBank/DDBJ whole genome shotgun (WGS) entry which is preliminary data.</text>
</comment>
<sequence length="51" mass="5834">MKIMSDVKIAYEQIIDFIDNQTEKTLLLRGIADKEKHQSLLKALNSMGNLN</sequence>
<accession>A0ABS6EBQ2</accession>
<dbReference type="RefSeq" id="WP_216521774.1">
    <property type="nucleotide sequence ID" value="NZ_JAHLPM010000020.1"/>
</dbReference>
<evidence type="ECO:0000313" key="2">
    <source>
        <dbReference type="Proteomes" id="UP000749471"/>
    </source>
</evidence>
<keyword evidence="2" id="KW-1185">Reference proteome</keyword>
<protein>
    <submittedName>
        <fullName evidence="1">Uncharacterized protein</fullName>
    </submittedName>
</protein>
<gene>
    <name evidence="1" type="ORF">KQI42_17785</name>
</gene>
<dbReference type="EMBL" id="JAHLPM010000020">
    <property type="protein sequence ID" value="MBU5439870.1"/>
    <property type="molecule type" value="Genomic_DNA"/>
</dbReference>
<evidence type="ECO:0000313" key="1">
    <source>
        <dbReference type="EMBL" id="MBU5439870.1"/>
    </source>
</evidence>
<name>A0ABS6EBQ2_9FIRM</name>
<dbReference type="Proteomes" id="UP000749471">
    <property type="component" value="Unassembled WGS sequence"/>
</dbReference>
<organism evidence="1 2">
    <name type="scientific">Tissierella simiarum</name>
    <dbReference type="NCBI Taxonomy" id="2841534"/>
    <lineage>
        <taxon>Bacteria</taxon>
        <taxon>Bacillati</taxon>
        <taxon>Bacillota</taxon>
        <taxon>Tissierellia</taxon>
        <taxon>Tissierellales</taxon>
        <taxon>Tissierellaceae</taxon>
        <taxon>Tissierella</taxon>
    </lineage>
</organism>